<reference evidence="1 2" key="1">
    <citation type="submission" date="2020-07" db="EMBL/GenBank/DDBJ databases">
        <title>Comparative genomics of pyrophilous fungi reveals a link between fire events and developmental genes.</title>
        <authorList>
            <consortium name="DOE Joint Genome Institute"/>
            <person name="Steindorff A.S."/>
            <person name="Carver A."/>
            <person name="Calhoun S."/>
            <person name="Stillman K."/>
            <person name="Liu H."/>
            <person name="Lipzen A."/>
            <person name="Pangilinan J."/>
            <person name="Labutti K."/>
            <person name="Bruns T.D."/>
            <person name="Grigoriev I.V."/>
        </authorList>
    </citation>
    <scope>NUCLEOTIDE SEQUENCE [LARGE SCALE GENOMIC DNA]</scope>
    <source>
        <strain evidence="1 2">CBS 144469</strain>
    </source>
</reference>
<sequence length="510" mass="57978">MNGRAYIESLHCCHEAAAFGAYKCAACYQTLESEQALLRAPTLKVHLYSPLDMSSHGDAKLPRDIIVLVAHALIAITPPRLVRSTVQGLSQIDRHWREIIKTENSLKAKIYLKYHLELTKDLGPEALRINDHEFHKRIEEHAKQSGEHPLSVYLEPRARARFQEHFILRTGETFRSRVHTLDLVIDEDTALDLLFPQPRSAATAKQQDWLNLGHARLIIDDIRYSYGAERNFPRIEEAHRCPLPKLTSLELSLYSLLQANGSLNPWSYAIPWSQLTFLDLNLLASGFKSEAHHREPIFQVLAWCRASLEICRLSFKRQYQGSRGLPGFNACLENGMLVLPRLNELAISVEHPQDEYQVYPFDDQGGLDDDLACLRLPALEKLTIMFDDGRGFWCAQTDGYLKGGRLGMHSLLSLLSSSSPTLREMNLCGIWFQLHAAPIEDEGDYNTVEDLYTHILSHETLFSELEKGEDPQFLPALRYLELQVGVACLSCNVLGSEERLVQDMSCFRLD</sequence>
<keyword evidence="2" id="KW-1185">Reference proteome</keyword>
<comment type="caution">
    <text evidence="1">The sequence shown here is derived from an EMBL/GenBank/DDBJ whole genome shotgun (WGS) entry which is preliminary data.</text>
</comment>
<gene>
    <name evidence="1" type="ORF">DFP72DRAFT_1064595</name>
</gene>
<protein>
    <submittedName>
        <fullName evidence="1">Uncharacterized protein</fullName>
    </submittedName>
</protein>
<name>A0A8H6I3X9_9AGAR</name>
<evidence type="ECO:0000313" key="2">
    <source>
        <dbReference type="Proteomes" id="UP000521943"/>
    </source>
</evidence>
<dbReference type="AlphaFoldDB" id="A0A8H6I3X9"/>
<accession>A0A8H6I3X9</accession>
<dbReference type="Proteomes" id="UP000521943">
    <property type="component" value="Unassembled WGS sequence"/>
</dbReference>
<evidence type="ECO:0000313" key="1">
    <source>
        <dbReference type="EMBL" id="KAF6758458.1"/>
    </source>
</evidence>
<dbReference type="EMBL" id="JACGCI010000018">
    <property type="protein sequence ID" value="KAF6758458.1"/>
    <property type="molecule type" value="Genomic_DNA"/>
</dbReference>
<organism evidence="1 2">
    <name type="scientific">Ephemerocybe angulata</name>
    <dbReference type="NCBI Taxonomy" id="980116"/>
    <lineage>
        <taxon>Eukaryota</taxon>
        <taxon>Fungi</taxon>
        <taxon>Dikarya</taxon>
        <taxon>Basidiomycota</taxon>
        <taxon>Agaricomycotina</taxon>
        <taxon>Agaricomycetes</taxon>
        <taxon>Agaricomycetidae</taxon>
        <taxon>Agaricales</taxon>
        <taxon>Agaricineae</taxon>
        <taxon>Psathyrellaceae</taxon>
        <taxon>Ephemerocybe</taxon>
    </lineage>
</organism>
<proteinExistence type="predicted"/>